<comment type="similarity">
    <text evidence="1">Belongs to the bacterial solute-binding protein 3 family.</text>
</comment>
<dbReference type="Proteomes" id="UP000760472">
    <property type="component" value="Unassembled WGS sequence"/>
</dbReference>
<dbReference type="InterPro" id="IPR001638">
    <property type="entry name" value="Solute-binding_3/MltF_N"/>
</dbReference>
<protein>
    <submittedName>
        <fullName evidence="4">Transporter substrate-binding domain-containing protein</fullName>
    </submittedName>
</protein>
<gene>
    <name evidence="4" type="ORF">JW498_13235</name>
</gene>
<keyword evidence="2" id="KW-0732">Signal</keyword>
<dbReference type="Pfam" id="PF00497">
    <property type="entry name" value="SBP_bac_3"/>
    <property type="match status" value="1"/>
</dbReference>
<name>A0ABS2W9E6_9GAMM</name>
<dbReference type="PANTHER" id="PTHR35936">
    <property type="entry name" value="MEMBRANE-BOUND LYTIC MUREIN TRANSGLYCOSYLASE F"/>
    <property type="match status" value="1"/>
</dbReference>
<dbReference type="Gene3D" id="3.40.190.10">
    <property type="entry name" value="Periplasmic binding protein-like II"/>
    <property type="match status" value="2"/>
</dbReference>
<dbReference type="EMBL" id="JAFFZP010000020">
    <property type="protein sequence ID" value="MBN0988330.1"/>
    <property type="molecule type" value="Genomic_DNA"/>
</dbReference>
<evidence type="ECO:0000259" key="3">
    <source>
        <dbReference type="SMART" id="SM00062"/>
    </source>
</evidence>
<feature type="domain" description="Solute-binding protein family 3/N-terminal" evidence="3">
    <location>
        <begin position="48"/>
        <end position="265"/>
    </location>
</feature>
<organism evidence="4 5">
    <name type="scientific">Amphritea pacifica</name>
    <dbReference type="NCBI Taxonomy" id="2811233"/>
    <lineage>
        <taxon>Bacteria</taxon>
        <taxon>Pseudomonadati</taxon>
        <taxon>Pseudomonadota</taxon>
        <taxon>Gammaproteobacteria</taxon>
        <taxon>Oceanospirillales</taxon>
        <taxon>Oceanospirillaceae</taxon>
        <taxon>Amphritea</taxon>
    </lineage>
</organism>
<evidence type="ECO:0000313" key="5">
    <source>
        <dbReference type="Proteomes" id="UP000760472"/>
    </source>
</evidence>
<dbReference type="PROSITE" id="PS51257">
    <property type="entry name" value="PROKAR_LIPOPROTEIN"/>
    <property type="match status" value="1"/>
</dbReference>
<accession>A0ABS2W9E6</accession>
<evidence type="ECO:0000313" key="4">
    <source>
        <dbReference type="EMBL" id="MBN0988330.1"/>
    </source>
</evidence>
<keyword evidence="5" id="KW-1185">Reference proteome</keyword>
<reference evidence="4 5" key="1">
    <citation type="submission" date="2021-02" db="EMBL/GenBank/DDBJ databases">
        <title>A novel species of genus Amphritea isolated from a fishpond in China.</title>
        <authorList>
            <person name="Lu H."/>
        </authorList>
    </citation>
    <scope>NUCLEOTIDE SEQUENCE [LARGE SCALE GENOMIC DNA]</scope>
    <source>
        <strain evidence="4 5">RP18W</strain>
    </source>
</reference>
<sequence length="265" mass="29319">MCLKTGRLSIRFSMWFNAAIISVMTLACCVISPLTQAQALSEIKARGAINLCANPEQMPFSQRADSAEGFQIDIARAIAEKLDVALNVSWIFSKRQAKKVGCDFYAGVARFKDRDSRYLLITDPYLHLEFKLVTLANGAVINGINDLKPMVVGVSPGSIASHALTKNHIRIAVRFQDEASRLQALADGLIDAAVVTNVSAGWYQENHDRLQVIDAENILGTRLNYDYALGLRMSDEDSRNGFNRLLAEMKSDGSLLEIFNRYGVK</sequence>
<dbReference type="RefSeq" id="WP_205209144.1">
    <property type="nucleotide sequence ID" value="NZ_JAFFZO010000004.1"/>
</dbReference>
<evidence type="ECO:0000256" key="2">
    <source>
        <dbReference type="ARBA" id="ARBA00022729"/>
    </source>
</evidence>
<dbReference type="SMART" id="SM00062">
    <property type="entry name" value="PBPb"/>
    <property type="match status" value="1"/>
</dbReference>
<comment type="caution">
    <text evidence="4">The sequence shown here is derived from an EMBL/GenBank/DDBJ whole genome shotgun (WGS) entry which is preliminary data.</text>
</comment>
<dbReference type="SUPFAM" id="SSF53850">
    <property type="entry name" value="Periplasmic binding protein-like II"/>
    <property type="match status" value="1"/>
</dbReference>
<proteinExistence type="inferred from homology"/>
<evidence type="ECO:0000256" key="1">
    <source>
        <dbReference type="ARBA" id="ARBA00010333"/>
    </source>
</evidence>